<gene>
    <name evidence="2" type="ORF">FB45DRAFT_30034</name>
</gene>
<evidence type="ECO:0000313" key="3">
    <source>
        <dbReference type="Proteomes" id="UP001221142"/>
    </source>
</evidence>
<dbReference type="AlphaFoldDB" id="A0AAD7FZE9"/>
<keyword evidence="3" id="KW-1185">Reference proteome</keyword>
<reference evidence="2" key="1">
    <citation type="submission" date="2023-03" db="EMBL/GenBank/DDBJ databases">
        <title>Massive genome expansion in bonnet fungi (Mycena s.s.) driven by repeated elements and novel gene families across ecological guilds.</title>
        <authorList>
            <consortium name="Lawrence Berkeley National Laboratory"/>
            <person name="Harder C.B."/>
            <person name="Miyauchi S."/>
            <person name="Viragh M."/>
            <person name="Kuo A."/>
            <person name="Thoen E."/>
            <person name="Andreopoulos B."/>
            <person name="Lu D."/>
            <person name="Skrede I."/>
            <person name="Drula E."/>
            <person name="Henrissat B."/>
            <person name="Morin E."/>
            <person name="Kohler A."/>
            <person name="Barry K."/>
            <person name="LaButti K."/>
            <person name="Morin E."/>
            <person name="Salamov A."/>
            <person name="Lipzen A."/>
            <person name="Mereny Z."/>
            <person name="Hegedus B."/>
            <person name="Baldrian P."/>
            <person name="Stursova M."/>
            <person name="Weitz H."/>
            <person name="Taylor A."/>
            <person name="Grigoriev I.V."/>
            <person name="Nagy L.G."/>
            <person name="Martin F."/>
            <person name="Kauserud H."/>
        </authorList>
    </citation>
    <scope>NUCLEOTIDE SEQUENCE</scope>
    <source>
        <strain evidence="2">9284</strain>
    </source>
</reference>
<keyword evidence="1" id="KW-0175">Coiled coil</keyword>
<accession>A0AAD7FZE9</accession>
<dbReference type="Proteomes" id="UP001221142">
    <property type="component" value="Unassembled WGS sequence"/>
</dbReference>
<comment type="caution">
    <text evidence="2">The sequence shown here is derived from an EMBL/GenBank/DDBJ whole genome shotgun (WGS) entry which is preliminary data.</text>
</comment>
<feature type="coiled-coil region" evidence="1">
    <location>
        <begin position="6"/>
        <end position="33"/>
    </location>
</feature>
<organism evidence="2 3">
    <name type="scientific">Roridomyces roridus</name>
    <dbReference type="NCBI Taxonomy" id="1738132"/>
    <lineage>
        <taxon>Eukaryota</taxon>
        <taxon>Fungi</taxon>
        <taxon>Dikarya</taxon>
        <taxon>Basidiomycota</taxon>
        <taxon>Agaricomycotina</taxon>
        <taxon>Agaricomycetes</taxon>
        <taxon>Agaricomycetidae</taxon>
        <taxon>Agaricales</taxon>
        <taxon>Marasmiineae</taxon>
        <taxon>Mycenaceae</taxon>
        <taxon>Roridomyces</taxon>
    </lineage>
</organism>
<evidence type="ECO:0008006" key="4">
    <source>
        <dbReference type="Google" id="ProtNLM"/>
    </source>
</evidence>
<name>A0AAD7FZE9_9AGAR</name>
<sequence>MASDSLAVARARVAELDKEIQHLKLSMNALCLERDQLQRTLADYKYPVLTLPTEIASEIFTRYLPWPQRPQFKGPNSPSFLLGICRHWRDVALGTPELWSTMRLDVEAHVPLRSLESWLQRSGDCPLSIALSCLDTRVPSSSLQPFLDAILHHASRLRSLEICLPLDNLRSIKGSMPLLRSLTMGPNDELIDPAPSEPRLHLFTDAPRMESLILFTFFNPFYITLPWSQITSLTASLYVHEAAEIMRNAAALEILIIIVYNVDELNLPLAPIPPLSSLHTLILKTSSGGAEESTGIPALLDALSLPALLFLNTYECFLGGDPVASISALRPTGCLLRVHILAASTSRVVYEKAFPNTRFFVEEVEEEDEEGGGSD</sequence>
<proteinExistence type="predicted"/>
<evidence type="ECO:0000313" key="2">
    <source>
        <dbReference type="EMBL" id="KAJ7651043.1"/>
    </source>
</evidence>
<protein>
    <recommendedName>
        <fullName evidence="4">F-box domain-containing protein</fullName>
    </recommendedName>
</protein>
<evidence type="ECO:0000256" key="1">
    <source>
        <dbReference type="SAM" id="Coils"/>
    </source>
</evidence>
<dbReference type="EMBL" id="JARKIF010000001">
    <property type="protein sequence ID" value="KAJ7651043.1"/>
    <property type="molecule type" value="Genomic_DNA"/>
</dbReference>